<dbReference type="EMBL" id="JAOPLV010000001">
    <property type="protein sequence ID" value="MDM5138506.1"/>
    <property type="molecule type" value="Genomic_DNA"/>
</dbReference>
<sequence length="54" mass="5755">MSKTVYTWAALATYLNELNNSGQLTGDMPVSACGLTGLSVEIKEGHLVIDEPTD</sequence>
<protein>
    <submittedName>
        <fullName evidence="1">Uncharacterized protein</fullName>
    </submittedName>
</protein>
<dbReference type="AlphaFoldDB" id="A0AAW7HSM0"/>
<evidence type="ECO:0000313" key="1">
    <source>
        <dbReference type="EMBL" id="MDM5138506.1"/>
    </source>
</evidence>
<gene>
    <name evidence="1" type="ORF">OB959_01655</name>
</gene>
<dbReference type="RefSeq" id="WP_257730384.1">
    <property type="nucleotide sequence ID" value="NZ_JAOPLV010000001.1"/>
</dbReference>
<organism evidence="1 2">
    <name type="scientific">Aeromonas bestiarum</name>
    <dbReference type="NCBI Taxonomy" id="105751"/>
    <lineage>
        <taxon>Bacteria</taxon>
        <taxon>Pseudomonadati</taxon>
        <taxon>Pseudomonadota</taxon>
        <taxon>Gammaproteobacteria</taxon>
        <taxon>Aeromonadales</taxon>
        <taxon>Aeromonadaceae</taxon>
        <taxon>Aeromonas</taxon>
    </lineage>
</organism>
<accession>A0AAW7HSM0</accession>
<proteinExistence type="predicted"/>
<dbReference type="Proteomes" id="UP001168216">
    <property type="component" value="Unassembled WGS sequence"/>
</dbReference>
<reference evidence="1" key="1">
    <citation type="submission" date="2023-08" db="EMBL/GenBank/DDBJ databases">
        <title>WGS of Aeromonas isolates.</title>
        <authorList>
            <person name="Lee H."/>
        </authorList>
    </citation>
    <scope>NUCLEOTIDE SEQUENCE</scope>
    <source>
        <strain evidence="1">SL22</strain>
    </source>
</reference>
<name>A0AAW7HSM0_9GAMM</name>
<comment type="caution">
    <text evidence="1">The sequence shown here is derived from an EMBL/GenBank/DDBJ whole genome shotgun (WGS) entry which is preliminary data.</text>
</comment>
<evidence type="ECO:0000313" key="2">
    <source>
        <dbReference type="Proteomes" id="UP001168216"/>
    </source>
</evidence>